<dbReference type="GO" id="GO:0005737">
    <property type="term" value="C:cytoplasm"/>
    <property type="evidence" value="ECO:0007669"/>
    <property type="project" value="TreeGrafter"/>
</dbReference>
<reference evidence="2" key="1">
    <citation type="submission" date="2022-01" db="EMBL/GenBank/DDBJ databases">
        <authorList>
            <person name="King R."/>
        </authorList>
    </citation>
    <scope>NUCLEOTIDE SEQUENCE</scope>
</reference>
<dbReference type="InterPro" id="IPR004162">
    <property type="entry name" value="SINA-like_animal"/>
</dbReference>
<dbReference type="Gene3D" id="3.30.40.10">
    <property type="entry name" value="Zinc/RING finger domain, C3HC4 (zinc finger)"/>
    <property type="match status" value="1"/>
</dbReference>
<feature type="domain" description="C2H2-type" evidence="1">
    <location>
        <begin position="94"/>
        <end position="115"/>
    </location>
</feature>
<dbReference type="PANTHER" id="PTHR45877">
    <property type="entry name" value="E3 UBIQUITIN-PROTEIN LIGASE SIAH2"/>
    <property type="match status" value="1"/>
</dbReference>
<gene>
    <name evidence="2" type="ORF">CEUTPL_LOCUS12022</name>
</gene>
<dbReference type="InterPro" id="IPR013087">
    <property type="entry name" value="Znf_C2H2_type"/>
</dbReference>
<dbReference type="InterPro" id="IPR013083">
    <property type="entry name" value="Znf_RING/FYVE/PHD"/>
</dbReference>
<name>A0A9N9QRD5_9CUCU</name>
<dbReference type="PANTHER" id="PTHR45877:SF2">
    <property type="entry name" value="E3 UBIQUITIN-PROTEIN LIGASE SINA-RELATED"/>
    <property type="match status" value="1"/>
</dbReference>
<dbReference type="EMBL" id="OU892283">
    <property type="protein sequence ID" value="CAG9771591.1"/>
    <property type="molecule type" value="Genomic_DNA"/>
</dbReference>
<dbReference type="Proteomes" id="UP001152799">
    <property type="component" value="Chromosome 7"/>
</dbReference>
<dbReference type="PROSITE" id="PS00028">
    <property type="entry name" value="ZINC_FINGER_C2H2_1"/>
    <property type="match status" value="1"/>
</dbReference>
<dbReference type="AlphaFoldDB" id="A0A9N9QRD5"/>
<protein>
    <recommendedName>
        <fullName evidence="1">C2H2-type domain-containing protein</fullName>
    </recommendedName>
</protein>
<evidence type="ECO:0000259" key="1">
    <source>
        <dbReference type="PROSITE" id="PS00028"/>
    </source>
</evidence>
<accession>A0A9N9QRD5</accession>
<keyword evidence="3" id="KW-1185">Reference proteome</keyword>
<dbReference type="GO" id="GO:0043161">
    <property type="term" value="P:proteasome-mediated ubiquitin-dependent protein catabolic process"/>
    <property type="evidence" value="ECO:0007669"/>
    <property type="project" value="TreeGrafter"/>
</dbReference>
<dbReference type="Gene3D" id="2.60.210.10">
    <property type="entry name" value="Apoptosis, Tumor Necrosis Factor Receptor Associated Protein 2, Chain A"/>
    <property type="match status" value="1"/>
</dbReference>
<sequence>MSLLPPEALEKLTCSNCLQYPSALPVKVYPNKSVKCGRCCRDGDGGTVSVLYELLARKCKFPCINRFEGCREQLSIDEALEHEQNFCSAMGTKCPFCSTNLDSTCHLLLHLRKEHKSAGLEKPAFWIDLSLWDQQEIFFYCEDDLLINVGYKYTMTKNELMLYLNINGKIHRNQTNLNHKFKLYFWQNETPFETANIASVHSDLSDARGFKVDLTNHKNSKNIIFCMFELWDSTDTLNIANIPQTIDGAASEAILRFEFHRFNMLRPNFMYYSDFDYWVGKRLWMVAIEISSDNLGIYLCQGLKSCQEGPCKIIADVALISSKNEELNVVHNMTKNNFKISAGWKNFLNLNVLRDGQNGFMTDNCIKIEVSIKVLPPEVDKDEEKNDCPNCR</sequence>
<evidence type="ECO:0000313" key="3">
    <source>
        <dbReference type="Proteomes" id="UP001152799"/>
    </source>
</evidence>
<dbReference type="InterPro" id="IPR008974">
    <property type="entry name" value="TRAF-like"/>
</dbReference>
<organism evidence="2 3">
    <name type="scientific">Ceutorhynchus assimilis</name>
    <name type="common">cabbage seed weevil</name>
    <dbReference type="NCBI Taxonomy" id="467358"/>
    <lineage>
        <taxon>Eukaryota</taxon>
        <taxon>Metazoa</taxon>
        <taxon>Ecdysozoa</taxon>
        <taxon>Arthropoda</taxon>
        <taxon>Hexapoda</taxon>
        <taxon>Insecta</taxon>
        <taxon>Pterygota</taxon>
        <taxon>Neoptera</taxon>
        <taxon>Endopterygota</taxon>
        <taxon>Coleoptera</taxon>
        <taxon>Polyphaga</taxon>
        <taxon>Cucujiformia</taxon>
        <taxon>Curculionidae</taxon>
        <taxon>Ceutorhynchinae</taxon>
        <taxon>Ceutorhynchus</taxon>
    </lineage>
</organism>
<dbReference type="Pfam" id="PF00917">
    <property type="entry name" value="MATH"/>
    <property type="match status" value="1"/>
</dbReference>
<dbReference type="GO" id="GO:0031624">
    <property type="term" value="F:ubiquitin conjugating enzyme binding"/>
    <property type="evidence" value="ECO:0007669"/>
    <property type="project" value="TreeGrafter"/>
</dbReference>
<evidence type="ECO:0000313" key="2">
    <source>
        <dbReference type="EMBL" id="CAG9771591.1"/>
    </source>
</evidence>
<dbReference type="OrthoDB" id="6780401at2759"/>
<dbReference type="GO" id="GO:0061630">
    <property type="term" value="F:ubiquitin protein ligase activity"/>
    <property type="evidence" value="ECO:0007669"/>
    <property type="project" value="TreeGrafter"/>
</dbReference>
<proteinExistence type="predicted"/>
<dbReference type="SUPFAM" id="SSF49599">
    <property type="entry name" value="TRAF domain-like"/>
    <property type="match status" value="2"/>
</dbReference>
<dbReference type="InterPro" id="IPR002083">
    <property type="entry name" value="MATH/TRAF_dom"/>
</dbReference>